<evidence type="ECO:0000313" key="2">
    <source>
        <dbReference type="EMBL" id="KAK0578039.1"/>
    </source>
</evidence>
<sequence length="96" mass="10674">MEPKWTSPVELNSGNGDNISRTVIIVIVVPAAILMILTISICIFFRKRNLKEKIIETIHHCLAPFVKDSLQFDIGTIRAATDNFSEAKKLGQGHPT</sequence>
<accession>A0AA39RTP3</accession>
<dbReference type="Proteomes" id="UP001168877">
    <property type="component" value="Unassembled WGS sequence"/>
</dbReference>
<keyword evidence="3" id="KW-1185">Reference proteome</keyword>
<organism evidence="2 3">
    <name type="scientific">Acer saccharum</name>
    <name type="common">Sugar maple</name>
    <dbReference type="NCBI Taxonomy" id="4024"/>
    <lineage>
        <taxon>Eukaryota</taxon>
        <taxon>Viridiplantae</taxon>
        <taxon>Streptophyta</taxon>
        <taxon>Embryophyta</taxon>
        <taxon>Tracheophyta</taxon>
        <taxon>Spermatophyta</taxon>
        <taxon>Magnoliopsida</taxon>
        <taxon>eudicotyledons</taxon>
        <taxon>Gunneridae</taxon>
        <taxon>Pentapetalae</taxon>
        <taxon>rosids</taxon>
        <taxon>malvids</taxon>
        <taxon>Sapindales</taxon>
        <taxon>Sapindaceae</taxon>
        <taxon>Hippocastanoideae</taxon>
        <taxon>Acereae</taxon>
        <taxon>Acer</taxon>
    </lineage>
</organism>
<keyword evidence="1" id="KW-0812">Transmembrane</keyword>
<dbReference type="EMBL" id="JAUESC010000385">
    <property type="protein sequence ID" value="KAK0578039.1"/>
    <property type="molecule type" value="Genomic_DNA"/>
</dbReference>
<name>A0AA39RTP3_ACESA</name>
<comment type="caution">
    <text evidence="2">The sequence shown here is derived from an EMBL/GenBank/DDBJ whole genome shotgun (WGS) entry which is preliminary data.</text>
</comment>
<reference evidence="2" key="1">
    <citation type="journal article" date="2022" name="Plant J.">
        <title>Strategies of tolerance reflected in two North American maple genomes.</title>
        <authorList>
            <person name="McEvoy S.L."/>
            <person name="Sezen U.U."/>
            <person name="Trouern-Trend A."/>
            <person name="McMahon S.M."/>
            <person name="Schaberg P.G."/>
            <person name="Yang J."/>
            <person name="Wegrzyn J.L."/>
            <person name="Swenson N.G."/>
        </authorList>
    </citation>
    <scope>NUCLEOTIDE SEQUENCE</scope>
    <source>
        <strain evidence="2">NS2018</strain>
    </source>
</reference>
<gene>
    <name evidence="2" type="ORF">LWI29_004073</name>
</gene>
<protein>
    <submittedName>
        <fullName evidence="2">Uncharacterized protein</fullName>
    </submittedName>
</protein>
<dbReference type="AlphaFoldDB" id="A0AA39RTP3"/>
<proteinExistence type="predicted"/>
<evidence type="ECO:0000256" key="1">
    <source>
        <dbReference type="SAM" id="Phobius"/>
    </source>
</evidence>
<keyword evidence="1" id="KW-1133">Transmembrane helix</keyword>
<feature type="transmembrane region" description="Helical" evidence="1">
    <location>
        <begin position="23"/>
        <end position="45"/>
    </location>
</feature>
<evidence type="ECO:0000313" key="3">
    <source>
        <dbReference type="Proteomes" id="UP001168877"/>
    </source>
</evidence>
<keyword evidence="1" id="KW-0472">Membrane</keyword>
<reference evidence="2" key="2">
    <citation type="submission" date="2023-06" db="EMBL/GenBank/DDBJ databases">
        <authorList>
            <person name="Swenson N.G."/>
            <person name="Wegrzyn J.L."/>
            <person name="Mcevoy S.L."/>
        </authorList>
    </citation>
    <scope>NUCLEOTIDE SEQUENCE</scope>
    <source>
        <strain evidence="2">NS2018</strain>
        <tissue evidence="2">Leaf</tissue>
    </source>
</reference>